<evidence type="ECO:0000256" key="1">
    <source>
        <dbReference type="ARBA" id="ARBA00004123"/>
    </source>
</evidence>
<evidence type="ECO:0000256" key="4">
    <source>
        <dbReference type="ARBA" id="ARBA00023163"/>
    </source>
</evidence>
<dbReference type="CDD" id="cd12148">
    <property type="entry name" value="fungal_TF_MHR"/>
    <property type="match status" value="1"/>
</dbReference>
<sequence length="699" mass="78924">MEDRIKRMESVIIASGLHGTEEPVEGKSEERSSSDKIESQAGLSNDLSNLVIDPNGSPNFIGWASGFSLLSPQGLQWISEKVGNKDELAQLFRKMSKHDYGVWGRADVNLWYPMPRSQHSPLPSKDLALQYVNCFFITFNSAFPVINQKVFNSYFERQYSTNTPAGTAWYALFNAVLCLGSIRTKGERERHIRSSCLIDYTSVAKETGVEYFRNASSCFLDLLCKEANLMAMQAMTLMLFITTSSPNPQPAYIMTSAAGNLANTLGLHRRLNGFGLDPEDIEQRRNVFWVFYLMEKAISHNLGRPSVINDDDIAVDLPPKQPGLIESPSGAKVYDIFRDQIMLAIIGSRICSELYLASTLTKSEIDRMKVIGKLDNHLQQWRDTIPVDIRPEHPIKCSDEQYVPVVMMHFTYLDAVILLHRLSCHYKPPFNESEDTDINSHDQRRQLNPRVYLSYASLVLFANILSNPQDQRATSDIRLMNMITSFITHSVQPGTSFAATPTLILFKELCSIASRFVTRVPPQNGQKMKRPPEIDESAQSNFISSSRASDRSLCSDLNTQTTKSFAPQNPKTIYSDIDTPSSRHSPENSGQQPTQEEPTQEDKDVQSTKRSQASTDNTPLEFAPFIPPEPSQFDYNPTIYDSLLPPMSFEWDMANMWMPGFALDPWASQDPMEPPADASMEYGEGYFNEYDDANNTYHQ</sequence>
<evidence type="ECO:0000259" key="7">
    <source>
        <dbReference type="SMART" id="SM00906"/>
    </source>
</evidence>
<feature type="compositionally biased region" description="Polar residues" evidence="6">
    <location>
        <begin position="608"/>
        <end position="618"/>
    </location>
</feature>
<dbReference type="OrthoDB" id="2123952at2759"/>
<organism evidence="8 9">
    <name type="scientific">Amylocarpus encephaloides</name>
    <dbReference type="NCBI Taxonomy" id="45428"/>
    <lineage>
        <taxon>Eukaryota</taxon>
        <taxon>Fungi</taxon>
        <taxon>Dikarya</taxon>
        <taxon>Ascomycota</taxon>
        <taxon>Pezizomycotina</taxon>
        <taxon>Leotiomycetes</taxon>
        <taxon>Helotiales</taxon>
        <taxon>Helotiales incertae sedis</taxon>
        <taxon>Amylocarpus</taxon>
    </lineage>
</organism>
<feature type="domain" description="Xylanolytic transcriptional activator regulatory" evidence="7">
    <location>
        <begin position="251"/>
        <end position="324"/>
    </location>
</feature>
<dbReference type="SMART" id="SM00906">
    <property type="entry name" value="Fungal_trans"/>
    <property type="match status" value="1"/>
</dbReference>
<evidence type="ECO:0000313" key="9">
    <source>
        <dbReference type="Proteomes" id="UP000824998"/>
    </source>
</evidence>
<evidence type="ECO:0000313" key="8">
    <source>
        <dbReference type="EMBL" id="KAG9228094.1"/>
    </source>
</evidence>
<dbReference type="Proteomes" id="UP000824998">
    <property type="component" value="Unassembled WGS sequence"/>
</dbReference>
<feature type="compositionally biased region" description="Basic and acidic residues" evidence="6">
    <location>
        <begin position="19"/>
        <end position="38"/>
    </location>
</feature>
<keyword evidence="9" id="KW-1185">Reference proteome</keyword>
<keyword evidence="4" id="KW-0804">Transcription</keyword>
<evidence type="ECO:0000256" key="2">
    <source>
        <dbReference type="ARBA" id="ARBA00023015"/>
    </source>
</evidence>
<dbReference type="GO" id="GO:0005634">
    <property type="term" value="C:nucleus"/>
    <property type="evidence" value="ECO:0007669"/>
    <property type="project" value="UniProtKB-SubCell"/>
</dbReference>
<dbReference type="AlphaFoldDB" id="A0A9P7Y675"/>
<keyword evidence="5" id="KW-0539">Nucleus</keyword>
<dbReference type="GO" id="GO:0003700">
    <property type="term" value="F:DNA-binding transcription factor activity"/>
    <property type="evidence" value="ECO:0007669"/>
    <property type="project" value="InterPro"/>
</dbReference>
<feature type="region of interest" description="Disordered" evidence="6">
    <location>
        <begin position="16"/>
        <end position="40"/>
    </location>
</feature>
<evidence type="ECO:0000256" key="6">
    <source>
        <dbReference type="SAM" id="MobiDB-lite"/>
    </source>
</evidence>
<dbReference type="GO" id="GO:0006351">
    <property type="term" value="P:DNA-templated transcription"/>
    <property type="evidence" value="ECO:0007669"/>
    <property type="project" value="InterPro"/>
</dbReference>
<dbReference type="InterPro" id="IPR007219">
    <property type="entry name" value="XnlR_reg_dom"/>
</dbReference>
<evidence type="ECO:0000256" key="5">
    <source>
        <dbReference type="ARBA" id="ARBA00023242"/>
    </source>
</evidence>
<name>A0A9P7Y675_9HELO</name>
<dbReference type="GO" id="GO:0003677">
    <property type="term" value="F:DNA binding"/>
    <property type="evidence" value="ECO:0007669"/>
    <property type="project" value="UniProtKB-KW"/>
</dbReference>
<reference evidence="8" key="1">
    <citation type="journal article" date="2021" name="IMA Fungus">
        <title>Genomic characterization of three marine fungi, including Emericellopsis atlantica sp. nov. with signatures of a generalist lifestyle and marine biomass degradation.</title>
        <authorList>
            <person name="Hagestad O.C."/>
            <person name="Hou L."/>
            <person name="Andersen J.H."/>
            <person name="Hansen E.H."/>
            <person name="Altermark B."/>
            <person name="Li C."/>
            <person name="Kuhnert E."/>
            <person name="Cox R.J."/>
            <person name="Crous P.W."/>
            <person name="Spatafora J.W."/>
            <person name="Lail K."/>
            <person name="Amirebrahimi M."/>
            <person name="Lipzen A."/>
            <person name="Pangilinan J."/>
            <person name="Andreopoulos W."/>
            <person name="Hayes R.D."/>
            <person name="Ng V."/>
            <person name="Grigoriev I.V."/>
            <person name="Jackson S.A."/>
            <person name="Sutton T.D.S."/>
            <person name="Dobson A.D.W."/>
            <person name="Rama T."/>
        </authorList>
    </citation>
    <scope>NUCLEOTIDE SEQUENCE</scope>
    <source>
        <strain evidence="8">TRa018bII</strain>
    </source>
</reference>
<protein>
    <submittedName>
        <fullName evidence="8">Fungal-specific transcription factor domain-containing protein</fullName>
    </submittedName>
</protein>
<feature type="region of interest" description="Disordered" evidence="6">
    <location>
        <begin position="521"/>
        <end position="628"/>
    </location>
</feature>
<feature type="compositionally biased region" description="Polar residues" evidence="6">
    <location>
        <begin position="558"/>
        <end position="590"/>
    </location>
</feature>
<comment type="subcellular location">
    <subcellularLocation>
        <location evidence="1">Nucleus</location>
    </subcellularLocation>
</comment>
<keyword evidence="3" id="KW-0238">DNA-binding</keyword>
<dbReference type="Pfam" id="PF04082">
    <property type="entry name" value="Fungal_trans"/>
    <property type="match status" value="1"/>
</dbReference>
<dbReference type="PANTHER" id="PTHR46910:SF37">
    <property type="entry name" value="ZN(II)2CYS6 TRANSCRIPTION FACTOR (EUROFUNG)"/>
    <property type="match status" value="1"/>
</dbReference>
<proteinExistence type="predicted"/>
<keyword evidence="2" id="KW-0805">Transcription regulation</keyword>
<gene>
    <name evidence="8" type="ORF">BJ875DRAFT_508694</name>
</gene>
<dbReference type="InterPro" id="IPR050987">
    <property type="entry name" value="AtrR-like"/>
</dbReference>
<evidence type="ECO:0000256" key="3">
    <source>
        <dbReference type="ARBA" id="ARBA00023125"/>
    </source>
</evidence>
<comment type="caution">
    <text evidence="8">The sequence shown here is derived from an EMBL/GenBank/DDBJ whole genome shotgun (WGS) entry which is preliminary data.</text>
</comment>
<dbReference type="PANTHER" id="PTHR46910">
    <property type="entry name" value="TRANSCRIPTION FACTOR PDR1"/>
    <property type="match status" value="1"/>
</dbReference>
<accession>A0A9P7Y675</accession>
<dbReference type="GO" id="GO:0008270">
    <property type="term" value="F:zinc ion binding"/>
    <property type="evidence" value="ECO:0007669"/>
    <property type="project" value="InterPro"/>
</dbReference>
<feature type="compositionally biased region" description="Low complexity" evidence="6">
    <location>
        <begin position="544"/>
        <end position="557"/>
    </location>
</feature>
<dbReference type="EMBL" id="MU252079">
    <property type="protein sequence ID" value="KAG9228094.1"/>
    <property type="molecule type" value="Genomic_DNA"/>
</dbReference>